<dbReference type="EMBL" id="FQ032807">
    <property type="protein sequence ID" value="CBL87084.1"/>
    <property type="molecule type" value="Genomic_DNA"/>
</dbReference>
<dbReference type="AlphaFoldDB" id="F4MLS1"/>
<keyword evidence="1" id="KW-1133">Transmembrane helix</keyword>
<dbReference type="InterPro" id="IPR009589">
    <property type="entry name" value="PH_YyaB-like"/>
</dbReference>
<proteinExistence type="predicted"/>
<sequence length="138" mass="16062">MIYYSKVSYTLLSVVFIVFFGPLIPNYINDGFNTNMFLMTLALIILFGLILHMFFNTTYKIQNEKLYIKCGFIKYRPVNIGEMKKVSKSSNIISSPAASFDRIEIRYGKFEELIISPKHKTKFVEDLQKINPEIINNL</sequence>
<evidence type="ECO:0000256" key="1">
    <source>
        <dbReference type="SAM" id="Phobius"/>
    </source>
</evidence>
<reference evidence="3" key="2">
    <citation type="journal article" date="2012" name="Environ. Microbiol.">
        <title>Genomic content of uncultured Bacteroidetes from contrasting oceanic provinces in the North Atlantic Ocean.</title>
        <authorList>
            <person name="Gomez-Pereira P.R."/>
            <person name="Schuler M."/>
            <person name="Fuchs B.M."/>
            <person name="Bennke C."/>
            <person name="Teeling H."/>
            <person name="Waldmann J."/>
            <person name="Richter M."/>
            <person name="Barbe V."/>
            <person name="Bataille E."/>
            <person name="Glockner F.O."/>
            <person name="Amann R."/>
        </authorList>
    </citation>
    <scope>NUCLEOTIDE SEQUENCE</scope>
</reference>
<accession>F4MLS1</accession>
<evidence type="ECO:0000259" key="2">
    <source>
        <dbReference type="Pfam" id="PF06713"/>
    </source>
</evidence>
<name>F4MLS1_9BACT</name>
<dbReference type="GO" id="GO:0030153">
    <property type="term" value="P:bacteriocin immunity"/>
    <property type="evidence" value="ECO:0007669"/>
    <property type="project" value="InterPro"/>
</dbReference>
<gene>
    <name evidence="3" type="ORF">S3_805_0019</name>
</gene>
<dbReference type="Pfam" id="PF06713">
    <property type="entry name" value="bPH_4"/>
    <property type="match status" value="1"/>
</dbReference>
<reference evidence="3" key="1">
    <citation type="submission" date="2010-05" db="EMBL/GenBank/DDBJ databases">
        <authorList>
            <person name="Genoscope - CEA"/>
        </authorList>
    </citation>
    <scope>NUCLEOTIDE SEQUENCE</scope>
</reference>
<feature type="transmembrane region" description="Helical" evidence="1">
    <location>
        <begin position="7"/>
        <end position="24"/>
    </location>
</feature>
<organism evidence="3">
    <name type="scientific">uncultured Flavobacteriia bacterium</name>
    <dbReference type="NCBI Taxonomy" id="212695"/>
    <lineage>
        <taxon>Bacteria</taxon>
        <taxon>Pseudomonadati</taxon>
        <taxon>Bacteroidota</taxon>
        <taxon>Flavobacteriia</taxon>
        <taxon>environmental samples</taxon>
    </lineage>
</organism>
<keyword evidence="1" id="KW-0812">Transmembrane</keyword>
<protein>
    <submittedName>
        <fullName evidence="3">Membrane protein containing DUF1200</fullName>
    </submittedName>
</protein>
<feature type="transmembrane region" description="Helical" evidence="1">
    <location>
        <begin position="36"/>
        <end position="55"/>
    </location>
</feature>
<evidence type="ECO:0000313" key="3">
    <source>
        <dbReference type="EMBL" id="CBL87084.1"/>
    </source>
</evidence>
<keyword evidence="1" id="KW-0472">Membrane</keyword>
<feature type="domain" description="Uncharacterized protein YyaB-like PH" evidence="2">
    <location>
        <begin position="57"/>
        <end position="131"/>
    </location>
</feature>